<dbReference type="PANTHER" id="PTHR30429:SF0">
    <property type="entry name" value="METHIONINE-BINDING LIPOPROTEIN METQ"/>
    <property type="match status" value="1"/>
</dbReference>
<keyword evidence="3" id="KW-0472">Membrane</keyword>
<dbReference type="Gene3D" id="3.40.190.10">
    <property type="entry name" value="Periplasmic binding protein-like II"/>
    <property type="match status" value="2"/>
</dbReference>
<evidence type="ECO:0000256" key="4">
    <source>
        <dbReference type="ARBA" id="ARBA00023139"/>
    </source>
</evidence>
<dbReference type="Proteomes" id="UP000579647">
    <property type="component" value="Unassembled WGS sequence"/>
</dbReference>
<gene>
    <name evidence="8" type="ORF">HNR07_000309</name>
</gene>
<comment type="caution">
    <text evidence="8">The sequence shown here is derived from an EMBL/GenBank/DDBJ whole genome shotgun (WGS) entry which is preliminary data.</text>
</comment>
<dbReference type="RefSeq" id="WP_184360945.1">
    <property type="nucleotide sequence ID" value="NZ_BAAAKM010000039.1"/>
</dbReference>
<evidence type="ECO:0000313" key="9">
    <source>
        <dbReference type="Proteomes" id="UP000579647"/>
    </source>
</evidence>
<sequence length="286" mass="30294">MTGTNVLRGVAVAGATAVLLAGCGSASERAADDGGGGEDGVATLRVGATPMPHAEILEFVNDELAADAGLAVEVVEYTDYNQPNAALTEGELDANYYQTVPFLEEYLAGNQGADLAYVADVHLEAFGVYSESVEDLDDLSEGADIAVPNDSSNMDRALRLLEAHDVITLAEGTDGQASESDIEDNPLDITITPVEAAQLPRSLQDVDAAVVNGNYALEADLPETANALAWEDTEDNPYANGLVVRSEDVDAEDIVRLNDLLHSQEVRDFMEERWQGIVLPVGGVEE</sequence>
<accession>A0A840VZD5</accession>
<evidence type="ECO:0000256" key="3">
    <source>
        <dbReference type="ARBA" id="ARBA00023136"/>
    </source>
</evidence>
<dbReference type="EMBL" id="JACHDO010000001">
    <property type="protein sequence ID" value="MBB5489172.1"/>
    <property type="molecule type" value="Genomic_DNA"/>
</dbReference>
<dbReference type="InterPro" id="IPR004872">
    <property type="entry name" value="Lipoprotein_NlpA"/>
</dbReference>
<name>A0A840VZD5_9ACTN</name>
<evidence type="ECO:0000256" key="1">
    <source>
        <dbReference type="ARBA" id="ARBA00004635"/>
    </source>
</evidence>
<evidence type="ECO:0000313" key="8">
    <source>
        <dbReference type="EMBL" id="MBB5489172.1"/>
    </source>
</evidence>
<protein>
    <recommendedName>
        <fullName evidence="6">Lipoprotein</fullName>
    </recommendedName>
</protein>
<organism evidence="8 9">
    <name type="scientific">Nocardiopsis metallicus</name>
    <dbReference type="NCBI Taxonomy" id="179819"/>
    <lineage>
        <taxon>Bacteria</taxon>
        <taxon>Bacillati</taxon>
        <taxon>Actinomycetota</taxon>
        <taxon>Actinomycetes</taxon>
        <taxon>Streptosporangiales</taxon>
        <taxon>Nocardiopsidaceae</taxon>
        <taxon>Nocardiopsis</taxon>
    </lineage>
</organism>
<dbReference type="SUPFAM" id="SSF53850">
    <property type="entry name" value="Periplasmic binding protein-like II"/>
    <property type="match status" value="1"/>
</dbReference>
<evidence type="ECO:0000256" key="6">
    <source>
        <dbReference type="PIRNR" id="PIRNR002854"/>
    </source>
</evidence>
<dbReference type="PIRSF" id="PIRSF002854">
    <property type="entry name" value="MetQ"/>
    <property type="match status" value="1"/>
</dbReference>
<evidence type="ECO:0000256" key="2">
    <source>
        <dbReference type="ARBA" id="ARBA00022729"/>
    </source>
</evidence>
<keyword evidence="4" id="KW-0564">Palmitate</keyword>
<proteinExistence type="inferred from homology"/>
<evidence type="ECO:0000256" key="7">
    <source>
        <dbReference type="PIRSR" id="PIRSR002854-1"/>
    </source>
</evidence>
<keyword evidence="5 6" id="KW-0449">Lipoprotein</keyword>
<keyword evidence="2" id="KW-0732">Signal</keyword>
<dbReference type="AlphaFoldDB" id="A0A840VZD5"/>
<feature type="lipid moiety-binding region" description="S-diacylglycerol cysteine" evidence="7">
    <location>
        <position position="23"/>
    </location>
</feature>
<keyword evidence="9" id="KW-1185">Reference proteome</keyword>
<comment type="subcellular location">
    <subcellularLocation>
        <location evidence="1">Membrane</location>
        <topology evidence="1">Lipid-anchor</topology>
    </subcellularLocation>
</comment>
<dbReference type="PANTHER" id="PTHR30429">
    <property type="entry name" value="D-METHIONINE-BINDING LIPOPROTEIN METQ"/>
    <property type="match status" value="1"/>
</dbReference>
<dbReference type="GO" id="GO:0016020">
    <property type="term" value="C:membrane"/>
    <property type="evidence" value="ECO:0007669"/>
    <property type="project" value="UniProtKB-SubCell"/>
</dbReference>
<evidence type="ECO:0000256" key="5">
    <source>
        <dbReference type="ARBA" id="ARBA00023288"/>
    </source>
</evidence>
<comment type="similarity">
    <text evidence="6">Belongs to the nlpA lipoprotein family.</text>
</comment>
<reference evidence="8 9" key="1">
    <citation type="submission" date="2020-08" db="EMBL/GenBank/DDBJ databases">
        <title>Sequencing the genomes of 1000 actinobacteria strains.</title>
        <authorList>
            <person name="Klenk H.-P."/>
        </authorList>
    </citation>
    <scope>NUCLEOTIDE SEQUENCE [LARGE SCALE GENOMIC DNA]</scope>
    <source>
        <strain evidence="8 9">DSM 44598</strain>
    </source>
</reference>
<dbReference type="Pfam" id="PF03180">
    <property type="entry name" value="Lipoprotein_9"/>
    <property type="match status" value="1"/>
</dbReference>